<dbReference type="OrthoDB" id="941679at2759"/>
<evidence type="ECO:0000256" key="2">
    <source>
        <dbReference type="ARBA" id="ARBA00022801"/>
    </source>
</evidence>
<dbReference type="SUPFAM" id="SSF51445">
    <property type="entry name" value="(Trans)glycosidases"/>
    <property type="match status" value="1"/>
</dbReference>
<dbReference type="Pfam" id="PF13456">
    <property type="entry name" value="RVT_3"/>
    <property type="match status" value="1"/>
</dbReference>
<accession>A0A7J7MA14</accession>
<dbReference type="InterPro" id="IPR017853">
    <property type="entry name" value="GH"/>
</dbReference>
<dbReference type="GO" id="GO:0005975">
    <property type="term" value="P:carbohydrate metabolic process"/>
    <property type="evidence" value="ECO:0007669"/>
    <property type="project" value="InterPro"/>
</dbReference>
<evidence type="ECO:0000313" key="7">
    <source>
        <dbReference type="Proteomes" id="UP000541444"/>
    </source>
</evidence>
<dbReference type="PANTHER" id="PTHR32227">
    <property type="entry name" value="GLUCAN ENDO-1,3-BETA-GLUCOSIDASE BG1-RELATED-RELATED"/>
    <property type="match status" value="1"/>
</dbReference>
<protein>
    <recommendedName>
        <fullName evidence="5">RNase H type-1 domain-containing protein</fullName>
    </recommendedName>
</protein>
<comment type="similarity">
    <text evidence="1 4">Belongs to the glycosyl hydrolase 17 family.</text>
</comment>
<evidence type="ECO:0000256" key="3">
    <source>
        <dbReference type="ARBA" id="ARBA00023295"/>
    </source>
</evidence>
<evidence type="ECO:0000256" key="4">
    <source>
        <dbReference type="RuleBase" id="RU004335"/>
    </source>
</evidence>
<dbReference type="GO" id="GO:0004553">
    <property type="term" value="F:hydrolase activity, hydrolyzing O-glycosyl compounds"/>
    <property type="evidence" value="ECO:0007669"/>
    <property type="project" value="InterPro"/>
</dbReference>
<dbReference type="AlphaFoldDB" id="A0A7J7MA14"/>
<organism evidence="6 7">
    <name type="scientific">Kingdonia uniflora</name>
    <dbReference type="NCBI Taxonomy" id="39325"/>
    <lineage>
        <taxon>Eukaryota</taxon>
        <taxon>Viridiplantae</taxon>
        <taxon>Streptophyta</taxon>
        <taxon>Embryophyta</taxon>
        <taxon>Tracheophyta</taxon>
        <taxon>Spermatophyta</taxon>
        <taxon>Magnoliopsida</taxon>
        <taxon>Ranunculales</taxon>
        <taxon>Circaeasteraceae</taxon>
        <taxon>Kingdonia</taxon>
    </lineage>
</organism>
<comment type="caution">
    <text evidence="6">The sequence shown here is derived from an EMBL/GenBank/DDBJ whole genome shotgun (WGS) entry which is preliminary data.</text>
</comment>
<reference evidence="6 7" key="1">
    <citation type="journal article" date="2020" name="IScience">
        <title>Genome Sequencing of the Endangered Kingdonia uniflora (Circaeasteraceae, Ranunculales) Reveals Potential Mechanisms of Evolutionary Specialization.</title>
        <authorList>
            <person name="Sun Y."/>
            <person name="Deng T."/>
            <person name="Zhang A."/>
            <person name="Moore M.J."/>
            <person name="Landis J.B."/>
            <person name="Lin N."/>
            <person name="Zhang H."/>
            <person name="Zhang X."/>
            <person name="Huang J."/>
            <person name="Zhang X."/>
            <person name="Sun H."/>
            <person name="Wang H."/>
        </authorList>
    </citation>
    <scope>NUCLEOTIDE SEQUENCE [LARGE SCALE GENOMIC DNA]</scope>
    <source>
        <strain evidence="6">TB1705</strain>
        <tissue evidence="6">Leaf</tissue>
    </source>
</reference>
<proteinExistence type="inferred from homology"/>
<dbReference type="InterPro" id="IPR000490">
    <property type="entry name" value="Glyco_hydro_17"/>
</dbReference>
<sequence>HDSTQAADPEEAEAISVIRGMRAAIRLGLERVLMLTDCRRLVRAFELGSDDLSWGALTLAPDMCCLASSFTAFRFCYFSRTFNFEAHALAAKVAGLARVNYGLLGDNLPPPSNVVSLLQSKKIPRIRIFGPDHTVLNALRRSGIKVVLGASNTDITRLGSDLSFAQDWVRTNVAPYAENVCYVVAGNELIPGQQAETILPAMKNLNSALKAANLAIPVSTAVSTKVLGKTYPPSAGEFEQSVNSVMRSITSFLAENRSPLLVNVYPYFSYVDNKATIKLDYLNRRNLSCKMVISATKTYLMQY</sequence>
<dbReference type="GO" id="GO:0003676">
    <property type="term" value="F:nucleic acid binding"/>
    <property type="evidence" value="ECO:0007669"/>
    <property type="project" value="InterPro"/>
</dbReference>
<dbReference type="InterPro" id="IPR036397">
    <property type="entry name" value="RNaseH_sf"/>
</dbReference>
<keyword evidence="7" id="KW-1185">Reference proteome</keyword>
<keyword evidence="2" id="KW-0378">Hydrolase</keyword>
<name>A0A7J7MA14_9MAGN</name>
<dbReference type="Pfam" id="PF00332">
    <property type="entry name" value="Glyco_hydro_17"/>
    <property type="match status" value="1"/>
</dbReference>
<dbReference type="InterPro" id="IPR044965">
    <property type="entry name" value="Glyco_hydro_17_plant"/>
</dbReference>
<feature type="domain" description="RNase H type-1" evidence="5">
    <location>
        <begin position="5"/>
        <end position="92"/>
    </location>
</feature>
<evidence type="ECO:0000259" key="5">
    <source>
        <dbReference type="Pfam" id="PF13456"/>
    </source>
</evidence>
<dbReference type="Gene3D" id="3.20.20.80">
    <property type="entry name" value="Glycosidases"/>
    <property type="match status" value="1"/>
</dbReference>
<evidence type="ECO:0000256" key="1">
    <source>
        <dbReference type="ARBA" id="ARBA00008773"/>
    </source>
</evidence>
<dbReference type="GO" id="GO:0004523">
    <property type="term" value="F:RNA-DNA hybrid ribonuclease activity"/>
    <property type="evidence" value="ECO:0007669"/>
    <property type="project" value="InterPro"/>
</dbReference>
<gene>
    <name evidence="6" type="ORF">GIB67_002006</name>
</gene>
<evidence type="ECO:0000313" key="6">
    <source>
        <dbReference type="EMBL" id="KAF6151723.1"/>
    </source>
</evidence>
<dbReference type="Gene3D" id="3.30.420.10">
    <property type="entry name" value="Ribonuclease H-like superfamily/Ribonuclease H"/>
    <property type="match status" value="1"/>
</dbReference>
<dbReference type="Proteomes" id="UP000541444">
    <property type="component" value="Unassembled WGS sequence"/>
</dbReference>
<feature type="non-terminal residue" evidence="6">
    <location>
        <position position="1"/>
    </location>
</feature>
<dbReference type="EMBL" id="JACGCM010001662">
    <property type="protein sequence ID" value="KAF6151723.1"/>
    <property type="molecule type" value="Genomic_DNA"/>
</dbReference>
<keyword evidence="3" id="KW-0326">Glycosidase</keyword>
<dbReference type="InterPro" id="IPR002156">
    <property type="entry name" value="RNaseH_domain"/>
</dbReference>